<dbReference type="Gene3D" id="3.40.50.1820">
    <property type="entry name" value="alpha/beta hydrolase"/>
    <property type="match status" value="1"/>
</dbReference>
<dbReference type="InterPro" id="IPR050471">
    <property type="entry name" value="AB_hydrolase"/>
</dbReference>
<accession>W4M180</accession>
<dbReference type="EMBL" id="AZHW01000011">
    <property type="protein sequence ID" value="ETX03721.1"/>
    <property type="molecule type" value="Genomic_DNA"/>
</dbReference>
<feature type="domain" description="AB hydrolase-1" evidence="1">
    <location>
        <begin position="37"/>
        <end position="201"/>
    </location>
</feature>
<proteinExistence type="predicted"/>
<dbReference type="HOGENOM" id="CLU_020336_50_5_7"/>
<name>W4M180_ENTF1</name>
<dbReference type="PANTHER" id="PTHR43433">
    <property type="entry name" value="HYDROLASE, ALPHA/BETA FOLD FAMILY PROTEIN"/>
    <property type="match status" value="1"/>
</dbReference>
<dbReference type="InterPro" id="IPR000073">
    <property type="entry name" value="AB_hydrolase_1"/>
</dbReference>
<evidence type="ECO:0000313" key="2">
    <source>
        <dbReference type="EMBL" id="ETX03721.1"/>
    </source>
</evidence>
<reference evidence="2 3" key="1">
    <citation type="journal article" date="2014" name="Nature">
        <title>An environmental bacterial taxon with a large and distinct metabolic repertoire.</title>
        <authorList>
            <person name="Wilson M.C."/>
            <person name="Mori T."/>
            <person name="Ruckert C."/>
            <person name="Uria A.R."/>
            <person name="Helf M.J."/>
            <person name="Takada K."/>
            <person name="Gernert C."/>
            <person name="Steffens U.A."/>
            <person name="Heycke N."/>
            <person name="Schmitt S."/>
            <person name="Rinke C."/>
            <person name="Helfrich E.J."/>
            <person name="Brachmann A.O."/>
            <person name="Gurgui C."/>
            <person name="Wakimoto T."/>
            <person name="Kracht M."/>
            <person name="Crusemann M."/>
            <person name="Hentschel U."/>
            <person name="Abe I."/>
            <person name="Matsunaga S."/>
            <person name="Kalinowski J."/>
            <person name="Takeyama H."/>
            <person name="Piel J."/>
        </authorList>
    </citation>
    <scope>NUCLEOTIDE SEQUENCE [LARGE SCALE GENOMIC DNA]</scope>
    <source>
        <strain evidence="3">TSY1</strain>
        <plasmid evidence="2">pTSY</plasmid>
    </source>
</reference>
<dbReference type="PATRIC" id="fig|1429438.4.peg.54"/>
<dbReference type="Pfam" id="PF00561">
    <property type="entry name" value="Abhydrolase_1"/>
    <property type="match status" value="1"/>
</dbReference>
<keyword evidence="3" id="KW-1185">Reference proteome</keyword>
<dbReference type="InterPro" id="IPR029058">
    <property type="entry name" value="AB_hydrolase_fold"/>
</dbReference>
<dbReference type="PANTHER" id="PTHR43433:SF5">
    <property type="entry name" value="AB HYDROLASE-1 DOMAIN-CONTAINING PROTEIN"/>
    <property type="match status" value="1"/>
</dbReference>
<dbReference type="SUPFAM" id="SSF53474">
    <property type="entry name" value="alpha/beta-Hydrolases"/>
    <property type="match status" value="1"/>
</dbReference>
<keyword evidence="2" id="KW-0614">Plasmid</keyword>
<evidence type="ECO:0000259" key="1">
    <source>
        <dbReference type="Pfam" id="PF00561"/>
    </source>
</evidence>
<organism evidence="2 3">
    <name type="scientific">Entotheonella factor</name>
    <dbReference type="NCBI Taxonomy" id="1429438"/>
    <lineage>
        <taxon>Bacteria</taxon>
        <taxon>Pseudomonadati</taxon>
        <taxon>Nitrospinota/Tectimicrobiota group</taxon>
        <taxon>Candidatus Tectimicrobiota</taxon>
        <taxon>Candidatus Entotheonellia</taxon>
        <taxon>Candidatus Entotheonellales</taxon>
        <taxon>Candidatus Entotheonellaceae</taxon>
        <taxon>Candidatus Entotheonella</taxon>
    </lineage>
</organism>
<dbReference type="AlphaFoldDB" id="W4M180"/>
<dbReference type="Proteomes" id="UP000019141">
    <property type="component" value="Unassembled WGS sequence"/>
</dbReference>
<comment type="caution">
    <text evidence="2">The sequence shown here is derived from an EMBL/GenBank/DDBJ whole genome shotgun (WGS) entry which is preliminary data.</text>
</comment>
<protein>
    <recommendedName>
        <fullName evidence="1">AB hydrolase-1 domain-containing protein</fullName>
    </recommendedName>
</protein>
<sequence>MLTKIAKFTMYEGDSMMPIYEKGPVKIHYEEAGSGFPLLVIPGGGLNGTIAGLASHAFNPLEEFSDTHRVIALDHRNANGGQTEGPLEIERTWDGFVDDQLGLLDYLGVEQFMVMGFCIGGPMIWNLLKHSGDRVAAAILVHPSGYSSSHPDIFYNNNINGWAPEFVKRRPEITMEMISDFLNNMYTKRADFVFTVDRDFVRTCQTPVLILPDDIPAHPYATAMETALLAPNAQVSLYPWKENDRKIELAVRHIHSFMATNVPAPLETAMT</sequence>
<gene>
    <name evidence="2" type="ORF">ETSY1_46365</name>
</gene>
<evidence type="ECO:0000313" key="3">
    <source>
        <dbReference type="Proteomes" id="UP000019141"/>
    </source>
</evidence>
<geneLocation type="plasmid" evidence="2">
    <name>pTSY</name>
</geneLocation>